<organism evidence="8 9">
    <name type="scientific">Photobacterium gaetbulicola Gung47</name>
    <dbReference type="NCBI Taxonomy" id="658445"/>
    <lineage>
        <taxon>Bacteria</taxon>
        <taxon>Pseudomonadati</taxon>
        <taxon>Pseudomonadota</taxon>
        <taxon>Gammaproteobacteria</taxon>
        <taxon>Vibrionales</taxon>
        <taxon>Vibrionaceae</taxon>
        <taxon>Photobacterium</taxon>
    </lineage>
</organism>
<feature type="transmembrane region" description="Helical" evidence="6">
    <location>
        <begin position="32"/>
        <end position="54"/>
    </location>
</feature>
<keyword evidence="5 6" id="KW-0472">Membrane</keyword>
<proteinExistence type="predicted"/>
<feature type="transmembrane region" description="Helical" evidence="6">
    <location>
        <begin position="464"/>
        <end position="486"/>
    </location>
</feature>
<evidence type="ECO:0000256" key="4">
    <source>
        <dbReference type="ARBA" id="ARBA00022989"/>
    </source>
</evidence>
<dbReference type="InterPro" id="IPR038766">
    <property type="entry name" value="Membrane_comp_ABC_pdt"/>
</dbReference>
<evidence type="ECO:0000313" key="8">
    <source>
        <dbReference type="EMBL" id="AJR07747.1"/>
    </source>
</evidence>
<dbReference type="PANTHER" id="PTHR30287">
    <property type="entry name" value="MEMBRANE COMPONENT OF PREDICTED ABC SUPERFAMILY METABOLITE UPTAKE TRANSPORTER"/>
    <property type="match status" value="1"/>
</dbReference>
<dbReference type="STRING" id="658445.H744_2c1060"/>
<evidence type="ECO:0000313" key="9">
    <source>
        <dbReference type="Proteomes" id="UP000032303"/>
    </source>
</evidence>
<keyword evidence="2" id="KW-1003">Cell membrane</keyword>
<feature type="transmembrane region" description="Helical" evidence="6">
    <location>
        <begin position="419"/>
        <end position="443"/>
    </location>
</feature>
<feature type="transmembrane region" description="Helical" evidence="6">
    <location>
        <begin position="315"/>
        <end position="334"/>
    </location>
</feature>
<feature type="domain" description="ABC3 transporter permease C-terminal" evidence="7">
    <location>
        <begin position="264"/>
        <end position="377"/>
    </location>
</feature>
<reference evidence="8 9" key="1">
    <citation type="submission" date="2013-05" db="EMBL/GenBank/DDBJ databases">
        <title>Complete genome sequence of the lipase-producing bacterium Photobacterium gaetbulicola Gung47.</title>
        <authorList>
            <person name="Kim Y.-O."/>
        </authorList>
    </citation>
    <scope>NUCLEOTIDE SEQUENCE [LARGE SCALE GENOMIC DNA]</scope>
    <source>
        <strain evidence="8 9">Gung47</strain>
    </source>
</reference>
<sequence>MTEVTDIQSDSPTANRSMLLKWSWRELWHGQLWPVAVALTLIIACVFALAALVVRVEKIMVDQGRSMIAADLVFRSANPVEQPTLDKAEQLGLVVSQQIRFGTMTFSDEAMQLVSVKSVESDFPLRGELELKSPSGIHHQVQPGELWLAERLFDLLKVEPGDVLAIGDAELKVSGTIVQEPELSFNPFSQMPAVLIHADDLDSTGAIQPGSRVQYRAYFTGADSQLKALQEQVELEPGQRWLSETSQGRTGDVIEKARQYLSLTLILVILMATATLVLTCMHYASTRTEVVAMMKSLGASKKWLWQWLARQLGMLFGLALVAGVAIGALLEYLLRVPLVDVLPDPLPGIGFTPLVVSVLVALLVAIPGMGIPLLKLVDAPAISVIQRMDSWQTSNKGYLLALLPLAAGLLWLGSNGLMWLTLLGLAAILVILAVVGVAIVRGLKRGRWGAAITLALSRINRSPMATGAQLAALTSSLMLLTVIWLLRSDLLADWQQTLPADAPNVFALNISPEQQRAYLDMLDQQQVMRSEGYPVIRGRITHINEEDLLERSQQGDRQERDESLRRELNLTWRDSIPVHNEVVAGEWQATNGVSVESGIAERLGIALGDTLAFNVNSQPFSAEVTSIREVEWRNMRPNFYFIFTPDVMAKLPATWLVSFRIEADQQAVINQLGRDYPTVTLLDLRTMATRIQGIMQQVSLSLSVLAGLGVVSGLLLVMTLLRLSLAQRRDEIRLYRTLGASRKRVSATVWGEYGIMALLAGVMAAAGAEAVVAALVKWGFELPVSWHPTMWLVVPLLSLLLVVLIIRSMINSLLQPVRG</sequence>
<dbReference type="Proteomes" id="UP000032303">
    <property type="component" value="Chromosome 2"/>
</dbReference>
<feature type="transmembrane region" description="Helical" evidence="6">
    <location>
        <begin position="354"/>
        <end position="377"/>
    </location>
</feature>
<dbReference type="AlphaFoldDB" id="A0A0C5WN70"/>
<comment type="subcellular location">
    <subcellularLocation>
        <location evidence="1">Cell membrane</location>
        <topology evidence="1">Multi-pass membrane protein</topology>
    </subcellularLocation>
</comment>
<name>A0A0C5WN70_9GAMM</name>
<dbReference type="InterPro" id="IPR003838">
    <property type="entry name" value="ABC3_permease_C"/>
</dbReference>
<dbReference type="PANTHER" id="PTHR30287:SF1">
    <property type="entry name" value="INNER MEMBRANE PROTEIN"/>
    <property type="match status" value="1"/>
</dbReference>
<dbReference type="Pfam" id="PF02687">
    <property type="entry name" value="FtsX"/>
    <property type="match status" value="2"/>
</dbReference>
<dbReference type="OrthoDB" id="5292592at2"/>
<feature type="transmembrane region" description="Helical" evidence="6">
    <location>
        <begin position="700"/>
        <end position="723"/>
    </location>
</feature>
<feature type="domain" description="ABC3 transporter permease C-terminal" evidence="7">
    <location>
        <begin position="704"/>
        <end position="807"/>
    </location>
</feature>
<feature type="transmembrane region" description="Helical" evidence="6">
    <location>
        <begin position="397"/>
        <end position="413"/>
    </location>
</feature>
<accession>A0A0C5WN70</accession>
<keyword evidence="3 6" id="KW-0812">Transmembrane</keyword>
<feature type="transmembrane region" description="Helical" evidence="6">
    <location>
        <begin position="753"/>
        <end position="776"/>
    </location>
</feature>
<dbReference type="PATRIC" id="fig|658445.3.peg.2945"/>
<protein>
    <submittedName>
        <fullName evidence="8">Permease</fullName>
    </submittedName>
</protein>
<dbReference type="GO" id="GO:0005886">
    <property type="term" value="C:plasma membrane"/>
    <property type="evidence" value="ECO:0007669"/>
    <property type="project" value="UniProtKB-SubCell"/>
</dbReference>
<feature type="transmembrane region" description="Helical" evidence="6">
    <location>
        <begin position="788"/>
        <end position="810"/>
    </location>
</feature>
<keyword evidence="4 6" id="KW-1133">Transmembrane helix</keyword>
<dbReference type="EMBL" id="CP005974">
    <property type="protein sequence ID" value="AJR07747.1"/>
    <property type="molecule type" value="Genomic_DNA"/>
</dbReference>
<evidence type="ECO:0000256" key="1">
    <source>
        <dbReference type="ARBA" id="ARBA00004651"/>
    </source>
</evidence>
<dbReference type="KEGG" id="pgb:H744_2c1060"/>
<evidence type="ECO:0000256" key="3">
    <source>
        <dbReference type="ARBA" id="ARBA00022692"/>
    </source>
</evidence>
<evidence type="ECO:0000256" key="2">
    <source>
        <dbReference type="ARBA" id="ARBA00022475"/>
    </source>
</evidence>
<evidence type="ECO:0000256" key="6">
    <source>
        <dbReference type="SAM" id="Phobius"/>
    </source>
</evidence>
<dbReference type="HOGENOM" id="CLU_009475_2_0_6"/>
<gene>
    <name evidence="8" type="ORF">H744_2c1060</name>
</gene>
<keyword evidence="9" id="KW-1185">Reference proteome</keyword>
<evidence type="ECO:0000259" key="7">
    <source>
        <dbReference type="Pfam" id="PF02687"/>
    </source>
</evidence>
<feature type="transmembrane region" description="Helical" evidence="6">
    <location>
        <begin position="260"/>
        <end position="284"/>
    </location>
</feature>
<evidence type="ECO:0000256" key="5">
    <source>
        <dbReference type="ARBA" id="ARBA00023136"/>
    </source>
</evidence>